<name>A0A914NGM4_MELIC</name>
<reference evidence="2" key="1">
    <citation type="submission" date="2022-11" db="UniProtKB">
        <authorList>
            <consortium name="WormBaseParasite"/>
        </authorList>
    </citation>
    <scope>IDENTIFICATION</scope>
</reference>
<evidence type="ECO:0000313" key="1">
    <source>
        <dbReference type="Proteomes" id="UP000887563"/>
    </source>
</evidence>
<dbReference type="InterPro" id="IPR014746">
    <property type="entry name" value="Gln_synth/guanido_kin_cat_dom"/>
</dbReference>
<keyword evidence="1" id="KW-1185">Reference proteome</keyword>
<dbReference type="SUPFAM" id="SSF55931">
    <property type="entry name" value="Glutamine synthetase/guanido kinase"/>
    <property type="match status" value="1"/>
</dbReference>
<organism evidence="1 2">
    <name type="scientific">Meloidogyne incognita</name>
    <name type="common">Southern root-knot nematode worm</name>
    <name type="synonym">Oxyuris incognita</name>
    <dbReference type="NCBI Taxonomy" id="6306"/>
    <lineage>
        <taxon>Eukaryota</taxon>
        <taxon>Metazoa</taxon>
        <taxon>Ecdysozoa</taxon>
        <taxon>Nematoda</taxon>
        <taxon>Chromadorea</taxon>
        <taxon>Rhabditida</taxon>
        <taxon>Tylenchina</taxon>
        <taxon>Tylenchomorpha</taxon>
        <taxon>Tylenchoidea</taxon>
        <taxon>Meloidogynidae</taxon>
        <taxon>Meloidogyninae</taxon>
        <taxon>Meloidogyne</taxon>
        <taxon>Meloidogyne incognita group</taxon>
    </lineage>
</organism>
<dbReference type="WBParaSite" id="Minc3s06301g39638">
    <property type="protein sequence ID" value="Minc3s06301g39638"/>
    <property type="gene ID" value="Minc3s06301g39638"/>
</dbReference>
<sequence length="181" mass="21655">MVKWLVMLTTPPNLIRRTFSARSKGSELDYRFIPEPNIPPLKIEPKMLKKAKESILLDFPYLSLIEKYKFPPNFTMEILNCKKLEKLIQIYLQIGPPVPFKHFKKWLDELRYLCEKIYINETNYFPPTKPQISSANFVRKYCPQFILSTMNCQKAFRIVYILQKFHYNLLLLPFLVEILIF</sequence>
<dbReference type="GO" id="GO:0003824">
    <property type="term" value="F:catalytic activity"/>
    <property type="evidence" value="ECO:0007669"/>
    <property type="project" value="InterPro"/>
</dbReference>
<accession>A0A914NGM4</accession>
<protein>
    <submittedName>
        <fullName evidence="2">Aspartyl/Glutamyl-tRNA(Gln) amidotransferase subunit B/E catalytic domain-containing protein</fullName>
    </submittedName>
</protein>
<dbReference type="AlphaFoldDB" id="A0A914NGM4"/>
<evidence type="ECO:0000313" key="2">
    <source>
        <dbReference type="WBParaSite" id="Minc3s06301g39638"/>
    </source>
</evidence>
<dbReference type="Proteomes" id="UP000887563">
    <property type="component" value="Unplaced"/>
</dbReference>
<proteinExistence type="predicted"/>